<evidence type="ECO:0000256" key="1">
    <source>
        <dbReference type="SAM" id="Phobius"/>
    </source>
</evidence>
<organism evidence="2 3">
    <name type="scientific">Staphylococcus warneri</name>
    <dbReference type="NCBI Taxonomy" id="1292"/>
    <lineage>
        <taxon>Bacteria</taxon>
        <taxon>Bacillati</taxon>
        <taxon>Bacillota</taxon>
        <taxon>Bacilli</taxon>
        <taxon>Bacillales</taxon>
        <taxon>Staphylococcaceae</taxon>
        <taxon>Staphylococcus</taxon>
    </lineage>
</organism>
<feature type="transmembrane region" description="Helical" evidence="1">
    <location>
        <begin position="60"/>
        <end position="79"/>
    </location>
</feature>
<feature type="transmembrane region" description="Helical" evidence="1">
    <location>
        <begin position="29"/>
        <end position="48"/>
    </location>
</feature>
<dbReference type="Proteomes" id="UP000240717">
    <property type="component" value="Unassembled WGS sequence"/>
</dbReference>
<accession>A0A2T4Q183</accession>
<keyword evidence="1" id="KW-0812">Transmembrane</keyword>
<dbReference type="AlphaFoldDB" id="A0A2T4Q183"/>
<dbReference type="EMBL" id="PZEV01000013">
    <property type="protein sequence ID" value="PTI51419.1"/>
    <property type="molecule type" value="Genomic_DNA"/>
</dbReference>
<name>A0A2T4Q183_STAWA</name>
<sequence length="81" mass="9653">MSKIIMIYLALLITLFRFFLPIHPSFETLLFWLFVLYMIPIILCVIGFKGDKLIATMVIIPNLLGIIYRLYVYIMYLIYLK</sequence>
<evidence type="ECO:0000313" key="3">
    <source>
        <dbReference type="Proteomes" id="UP000240717"/>
    </source>
</evidence>
<reference evidence="2 3" key="1">
    <citation type="journal article" date="2016" name="Front. Microbiol.">
        <title>Comprehensive Phylogenetic Analysis of Bovine Non-aureus Staphylococci Species Based on Whole-Genome Sequencing.</title>
        <authorList>
            <person name="Naushad S."/>
            <person name="Barkema H.W."/>
            <person name="Luby C."/>
            <person name="Condas L.A."/>
            <person name="Nobrega D.B."/>
            <person name="Carson D.A."/>
            <person name="De Buck J."/>
        </authorList>
    </citation>
    <scope>NUCLEOTIDE SEQUENCE [LARGE SCALE GENOMIC DNA]</scope>
    <source>
        <strain evidence="2 3">SNUC 2993</strain>
    </source>
</reference>
<evidence type="ECO:0000313" key="2">
    <source>
        <dbReference type="EMBL" id="PTI51419.1"/>
    </source>
</evidence>
<keyword evidence="1" id="KW-1133">Transmembrane helix</keyword>
<gene>
    <name evidence="2" type="ORF">BU085_05355</name>
</gene>
<comment type="caution">
    <text evidence="2">The sequence shown here is derived from an EMBL/GenBank/DDBJ whole genome shotgun (WGS) entry which is preliminary data.</text>
</comment>
<protein>
    <submittedName>
        <fullName evidence="2">Uncharacterized protein</fullName>
    </submittedName>
</protein>
<proteinExistence type="predicted"/>
<feature type="transmembrane region" description="Helical" evidence="1">
    <location>
        <begin position="5"/>
        <end position="23"/>
    </location>
</feature>
<keyword evidence="1" id="KW-0472">Membrane</keyword>